<dbReference type="InterPro" id="IPR019405">
    <property type="entry name" value="Lactonase_7-beta_prop"/>
</dbReference>
<protein>
    <recommendedName>
        <fullName evidence="3">Lactonase, 7-bladed beta-propeller</fullName>
    </recommendedName>
</protein>
<evidence type="ECO:0000313" key="2">
    <source>
        <dbReference type="Proteomes" id="UP000461670"/>
    </source>
</evidence>
<dbReference type="SUPFAM" id="SSF51004">
    <property type="entry name" value="C-terminal (heme d1) domain of cytochrome cd1-nitrite reductase"/>
    <property type="match status" value="1"/>
</dbReference>
<accession>A0A7V8FLK3</accession>
<dbReference type="InterPro" id="IPR011048">
    <property type="entry name" value="Haem_d1_sf"/>
</dbReference>
<dbReference type="InterPro" id="IPR015943">
    <property type="entry name" value="WD40/YVTN_repeat-like_dom_sf"/>
</dbReference>
<reference evidence="2" key="1">
    <citation type="journal article" date="2020" name="MBio">
        <title>Horizontal gene transfer to a defensive symbiont with a reduced genome amongst a multipartite beetle microbiome.</title>
        <authorList>
            <person name="Waterworth S.C."/>
            <person name="Florez L.V."/>
            <person name="Rees E.R."/>
            <person name="Hertweck C."/>
            <person name="Kaltenpoth M."/>
            <person name="Kwan J.C."/>
        </authorList>
    </citation>
    <scope>NUCLEOTIDE SEQUENCE [LARGE SCALE GENOMIC DNA]</scope>
</reference>
<dbReference type="Pfam" id="PF10282">
    <property type="entry name" value="Lactonase"/>
    <property type="match status" value="1"/>
</dbReference>
<evidence type="ECO:0000313" key="1">
    <source>
        <dbReference type="EMBL" id="KAF1019370.1"/>
    </source>
</evidence>
<name>A0A7V8FLK3_9BURK</name>
<comment type="caution">
    <text evidence="1">The sequence shown here is derived from an EMBL/GenBank/DDBJ whole genome shotgun (WGS) entry which is preliminary data.</text>
</comment>
<proteinExistence type="predicted"/>
<evidence type="ECO:0008006" key="3">
    <source>
        <dbReference type="Google" id="ProtNLM"/>
    </source>
</evidence>
<sequence>MFDVDPATGRLAWLGAIPSAGLTPRFFTHSPDARWLYVLNEDSHTIAQFDLADTRPLESWKPAAVTACGSPVCMVFSAPTPPAT</sequence>
<dbReference type="Proteomes" id="UP000461670">
    <property type="component" value="Unassembled WGS sequence"/>
</dbReference>
<dbReference type="EMBL" id="WNDQ01000057">
    <property type="protein sequence ID" value="KAF1019370.1"/>
    <property type="molecule type" value="Genomic_DNA"/>
</dbReference>
<dbReference type="Gene3D" id="2.130.10.10">
    <property type="entry name" value="YVTN repeat-like/Quinoprotein amine dehydrogenase"/>
    <property type="match status" value="1"/>
</dbReference>
<organism evidence="1 2">
    <name type="scientific">Paracidovorax wautersii</name>
    <dbReference type="NCBI Taxonomy" id="1177982"/>
    <lineage>
        <taxon>Bacteria</taxon>
        <taxon>Pseudomonadati</taxon>
        <taxon>Pseudomonadota</taxon>
        <taxon>Betaproteobacteria</taxon>
        <taxon>Burkholderiales</taxon>
        <taxon>Comamonadaceae</taxon>
        <taxon>Paracidovorax</taxon>
    </lineage>
</organism>
<gene>
    <name evidence="1" type="ORF">GAK30_03154</name>
</gene>
<dbReference type="AlphaFoldDB" id="A0A7V8FLK3"/>